<reference evidence="1 2" key="2">
    <citation type="submission" date="2018-11" db="EMBL/GenBank/DDBJ databases">
        <authorList>
            <consortium name="Pathogen Informatics"/>
        </authorList>
    </citation>
    <scope>NUCLEOTIDE SEQUENCE [LARGE SCALE GENOMIC DNA]</scope>
</reference>
<proteinExistence type="predicted"/>
<evidence type="ECO:0000313" key="3">
    <source>
        <dbReference type="WBParaSite" id="GPUH_0000386701-mRNA-1"/>
    </source>
</evidence>
<gene>
    <name evidence="1" type="ORF">GPUH_LOCUS3860</name>
</gene>
<reference evidence="3" key="1">
    <citation type="submission" date="2016-06" db="UniProtKB">
        <authorList>
            <consortium name="WormBaseParasite"/>
        </authorList>
    </citation>
    <scope>IDENTIFICATION</scope>
</reference>
<dbReference type="WBParaSite" id="GPUH_0000386701-mRNA-1">
    <property type="protein sequence ID" value="GPUH_0000386701-mRNA-1"/>
    <property type="gene ID" value="GPUH_0000386701"/>
</dbReference>
<dbReference type="AlphaFoldDB" id="A0A183D569"/>
<dbReference type="EMBL" id="UYRT01006875">
    <property type="protein sequence ID" value="VDK41261.1"/>
    <property type="molecule type" value="Genomic_DNA"/>
</dbReference>
<dbReference type="OrthoDB" id="311712at2759"/>
<sequence>MVVLVFTPQSVDIPRRPESSVQFCASVGSGPHSVTLENRPVIVPKSTLSSPPLSTSYDRWIPSPRTCGARFNGSGFLVVFGRNELAMRRVQSSRGSFLDEALWLSAERIGITVKGGCSSKVHCKSIPIMDPSDVQFLINERPLFGLSGDGQEAPVGGATPRSLEDYKHEQLFSPEEMQIRLQNLCAYEKCTSPLCQSTTGTPVLPTGMTLIHQKFDSINSRTSSQQAMRASN</sequence>
<accession>A0A183D569</accession>
<evidence type="ECO:0000313" key="2">
    <source>
        <dbReference type="Proteomes" id="UP000271098"/>
    </source>
</evidence>
<evidence type="ECO:0000313" key="1">
    <source>
        <dbReference type="EMBL" id="VDK41261.1"/>
    </source>
</evidence>
<keyword evidence="2" id="KW-1185">Reference proteome</keyword>
<protein>
    <submittedName>
        <fullName evidence="3">FHA domain-containing protein</fullName>
    </submittedName>
</protein>
<name>A0A183D569_9BILA</name>
<dbReference type="Proteomes" id="UP000271098">
    <property type="component" value="Unassembled WGS sequence"/>
</dbReference>
<organism evidence="3">
    <name type="scientific">Gongylonema pulchrum</name>
    <dbReference type="NCBI Taxonomy" id="637853"/>
    <lineage>
        <taxon>Eukaryota</taxon>
        <taxon>Metazoa</taxon>
        <taxon>Ecdysozoa</taxon>
        <taxon>Nematoda</taxon>
        <taxon>Chromadorea</taxon>
        <taxon>Rhabditida</taxon>
        <taxon>Spirurina</taxon>
        <taxon>Spiruromorpha</taxon>
        <taxon>Spiruroidea</taxon>
        <taxon>Gongylonematidae</taxon>
        <taxon>Gongylonema</taxon>
    </lineage>
</organism>